<dbReference type="Proteomes" id="UP000678499">
    <property type="component" value="Unassembled WGS sequence"/>
</dbReference>
<evidence type="ECO:0000313" key="7">
    <source>
        <dbReference type="Proteomes" id="UP000678499"/>
    </source>
</evidence>
<dbReference type="SMART" id="SM00356">
    <property type="entry name" value="ZnF_C3H1"/>
    <property type="match status" value="1"/>
</dbReference>
<evidence type="ECO:0000256" key="2">
    <source>
        <dbReference type="PROSITE-ProRule" id="PRU00723"/>
    </source>
</evidence>
<accession>A0A7R9GGN7</accession>
<keyword evidence="1" id="KW-0694">RNA-binding</keyword>
<feature type="compositionally biased region" description="Low complexity" evidence="4">
    <location>
        <begin position="814"/>
        <end position="824"/>
    </location>
</feature>
<dbReference type="GO" id="GO:0008270">
    <property type="term" value="F:zinc ion binding"/>
    <property type="evidence" value="ECO:0007669"/>
    <property type="project" value="UniProtKB-KW"/>
</dbReference>
<dbReference type="SUPFAM" id="SSF54928">
    <property type="entry name" value="RNA-binding domain, RBD"/>
    <property type="match status" value="1"/>
</dbReference>
<feature type="compositionally biased region" description="Basic and acidic residues" evidence="4">
    <location>
        <begin position="145"/>
        <end position="154"/>
    </location>
</feature>
<evidence type="ECO:0000256" key="1">
    <source>
        <dbReference type="ARBA" id="ARBA00022884"/>
    </source>
</evidence>
<keyword evidence="7" id="KW-1185">Reference proteome</keyword>
<name>A0A7R9GGN7_9CRUS</name>
<feature type="region of interest" description="Disordered" evidence="4">
    <location>
        <begin position="762"/>
        <end position="865"/>
    </location>
</feature>
<dbReference type="GO" id="GO:0005634">
    <property type="term" value="C:nucleus"/>
    <property type="evidence" value="ECO:0007669"/>
    <property type="project" value="TreeGrafter"/>
</dbReference>
<dbReference type="CDD" id="cd12257">
    <property type="entry name" value="RRM1_RBM26_like"/>
    <property type="match status" value="1"/>
</dbReference>
<dbReference type="InterPro" id="IPR012677">
    <property type="entry name" value="Nucleotide-bd_a/b_plait_sf"/>
</dbReference>
<feature type="compositionally biased region" description="Basic residues" evidence="4">
    <location>
        <begin position="170"/>
        <end position="187"/>
    </location>
</feature>
<protein>
    <recommendedName>
        <fullName evidence="5">C3H1-type domain-containing protein</fullName>
    </recommendedName>
</protein>
<dbReference type="GO" id="GO:0003723">
    <property type="term" value="F:RNA binding"/>
    <property type="evidence" value="ECO:0007669"/>
    <property type="project" value="UniProtKB-KW"/>
</dbReference>
<feature type="compositionally biased region" description="Basic residues" evidence="4">
    <location>
        <begin position="201"/>
        <end position="213"/>
    </location>
</feature>
<dbReference type="InterPro" id="IPR045137">
    <property type="entry name" value="RBM26/27"/>
</dbReference>
<feature type="domain" description="C3H1-type" evidence="5">
    <location>
        <begin position="251"/>
        <end position="279"/>
    </location>
</feature>
<reference evidence="6" key="1">
    <citation type="submission" date="2020-11" db="EMBL/GenBank/DDBJ databases">
        <authorList>
            <person name="Tran Van P."/>
        </authorList>
    </citation>
    <scope>NUCLEOTIDE SEQUENCE</scope>
</reference>
<dbReference type="InterPro" id="IPR002483">
    <property type="entry name" value="PWI_dom"/>
</dbReference>
<dbReference type="Gene3D" id="3.30.70.330">
    <property type="match status" value="2"/>
</dbReference>
<feature type="compositionally biased region" description="Basic and acidic residues" evidence="4">
    <location>
        <begin position="103"/>
        <end position="115"/>
    </location>
</feature>
<feature type="zinc finger region" description="C3H1-type" evidence="2">
    <location>
        <begin position="251"/>
        <end position="279"/>
    </location>
</feature>
<dbReference type="PANTHER" id="PTHR14398:SF0">
    <property type="entry name" value="ZINC FINGER PROTEIN SWM"/>
    <property type="match status" value="1"/>
</dbReference>
<feature type="region of interest" description="Disordered" evidence="4">
    <location>
        <begin position="88"/>
        <end position="239"/>
    </location>
</feature>
<dbReference type="FunFam" id="3.30.70.330:FF:000208">
    <property type="entry name" value="RNA-binding protein 27 isoform X2"/>
    <property type="match status" value="1"/>
</dbReference>
<feature type="compositionally biased region" description="Acidic residues" evidence="4">
    <location>
        <begin position="837"/>
        <end position="857"/>
    </location>
</feature>
<feature type="compositionally biased region" description="Basic residues" evidence="4">
    <location>
        <begin position="134"/>
        <end position="144"/>
    </location>
</feature>
<dbReference type="PANTHER" id="PTHR14398">
    <property type="entry name" value="RNA RECOGNITION RRM/RNP DOMAIN"/>
    <property type="match status" value="1"/>
</dbReference>
<sequence length="865" mass="96103">MLLEAPNALRAWLARVLAPKTDADPSYLSKYVLALLKKNKPEDELRGVLLSSLDVFLQKETDSFVDELLKTLAEKSYVNEPIVDEVTVAPDSTTANPAGGSDGRQKNKSGDEKTEGFGGNKLRSPLRESNAPARRSRSRSRSPRALRERRREYRGPGAGAPWRQDGNNHRGARWRGPMSRRMRRSRSRSPANGGGGGGGAVRRRRTSRSRSRSRSWSPGRGERNRGRSFSPTMEDEHPVSKDDFRRLCQDFFRGQRCEDFNSKGLCLRGDQCPYDHGSDPVRVDGGVLPQVLGLGPVGPQLPVVPPFPPPMFPVGQADMGFHVPPPPLPPGFAPRGMPPPMGMGRPPFFSGPMMGHMPFNPRMGRGGMRPPGPKRDPKNCSLEIRKIPAKENDIVTLSSHFAKFGKIVNIQVNYNDLHDAALITFALPSEAHAAFKSPEPVLNNRFIRVFWHDGSANDPELSKAAKEEEEVQKAAEAKEQKAKAIAAIHKQQELILTRQTAKKLEEDTKKEAMKLTTTLVKQRALLLEKQLEQQRKLIAKLELGKSTLSPEEKDKLRSTIKSLQTSIEATKLDMGAAGAKSALPARPKTKQEVEKELLDMELELYSKQEVGADATELQKKVVELKQLAAVMSVPTPVMPGAKVMRPSFRGRGITRAHPYAFRGARFSSRGRGFATAQQFNSTTTSLDKRPKRFLVTGFLENEKENVIRHFSKFTGMTNHVSDDAIPSLTFEFKSRLEAEIALSKGRSFEEKMLSVNWCVDSSTKSGQTTDSSVVSGEEACVGSATNEDVKPKIEDHSEEEDDNVSITTGRKRSLMSSLDESSLLGEDETADLTHEESVDDEILLLGDDDDEEEEEDDKERRSWRR</sequence>
<dbReference type="PROSITE" id="PS50103">
    <property type="entry name" value="ZF_C3H1"/>
    <property type="match status" value="1"/>
</dbReference>
<gene>
    <name evidence="6" type="ORF">NMOB1V02_LOCUS9520</name>
</gene>
<evidence type="ECO:0000313" key="6">
    <source>
        <dbReference type="EMBL" id="CAD7281885.1"/>
    </source>
</evidence>
<dbReference type="OrthoDB" id="443401at2759"/>
<keyword evidence="3" id="KW-0175">Coiled coil</keyword>
<proteinExistence type="predicted"/>
<dbReference type="EMBL" id="CAJPEX010003266">
    <property type="protein sequence ID" value="CAG0922037.1"/>
    <property type="molecule type" value="Genomic_DNA"/>
</dbReference>
<evidence type="ECO:0000256" key="4">
    <source>
        <dbReference type="SAM" id="MobiDB-lite"/>
    </source>
</evidence>
<evidence type="ECO:0000256" key="3">
    <source>
        <dbReference type="SAM" id="Coils"/>
    </source>
</evidence>
<keyword evidence="2" id="KW-0863">Zinc-finger</keyword>
<evidence type="ECO:0000259" key="5">
    <source>
        <dbReference type="PROSITE" id="PS50103"/>
    </source>
</evidence>
<dbReference type="Pfam" id="PF01480">
    <property type="entry name" value="PWI"/>
    <property type="match status" value="1"/>
</dbReference>
<dbReference type="AlphaFoldDB" id="A0A7R9GGN7"/>
<dbReference type="InterPro" id="IPR000571">
    <property type="entry name" value="Znf_CCCH"/>
</dbReference>
<keyword evidence="2" id="KW-0862">Zinc</keyword>
<feature type="compositionally biased region" description="Polar residues" evidence="4">
    <location>
        <begin position="762"/>
        <end position="774"/>
    </location>
</feature>
<dbReference type="InterPro" id="IPR035979">
    <property type="entry name" value="RBD_domain_sf"/>
</dbReference>
<feature type="coiled-coil region" evidence="3">
    <location>
        <begin position="461"/>
        <end position="494"/>
    </location>
</feature>
<organism evidence="6">
    <name type="scientific">Notodromas monacha</name>
    <dbReference type="NCBI Taxonomy" id="399045"/>
    <lineage>
        <taxon>Eukaryota</taxon>
        <taxon>Metazoa</taxon>
        <taxon>Ecdysozoa</taxon>
        <taxon>Arthropoda</taxon>
        <taxon>Crustacea</taxon>
        <taxon>Oligostraca</taxon>
        <taxon>Ostracoda</taxon>
        <taxon>Podocopa</taxon>
        <taxon>Podocopida</taxon>
        <taxon>Cypridocopina</taxon>
        <taxon>Cypridoidea</taxon>
        <taxon>Cyprididae</taxon>
        <taxon>Notodromas</taxon>
    </lineage>
</organism>
<keyword evidence="2" id="KW-0479">Metal-binding</keyword>
<dbReference type="EMBL" id="OA885303">
    <property type="protein sequence ID" value="CAD7281885.1"/>
    <property type="molecule type" value="Genomic_DNA"/>
</dbReference>